<organism evidence="2 3">
    <name type="scientific">Pipistrellus kuhlii</name>
    <name type="common">Kuhl's pipistrelle</name>
    <dbReference type="NCBI Taxonomy" id="59472"/>
    <lineage>
        <taxon>Eukaryota</taxon>
        <taxon>Metazoa</taxon>
        <taxon>Chordata</taxon>
        <taxon>Craniata</taxon>
        <taxon>Vertebrata</taxon>
        <taxon>Euteleostomi</taxon>
        <taxon>Mammalia</taxon>
        <taxon>Eutheria</taxon>
        <taxon>Laurasiatheria</taxon>
        <taxon>Chiroptera</taxon>
        <taxon>Yangochiroptera</taxon>
        <taxon>Vespertilionidae</taxon>
        <taxon>Pipistrellus</taxon>
    </lineage>
</organism>
<evidence type="ECO:0000313" key="2">
    <source>
        <dbReference type="EMBL" id="KAF6329101.1"/>
    </source>
</evidence>
<dbReference type="Proteomes" id="UP000558488">
    <property type="component" value="Unassembled WGS sequence"/>
</dbReference>
<evidence type="ECO:0000256" key="1">
    <source>
        <dbReference type="SAM" id="MobiDB-lite"/>
    </source>
</evidence>
<gene>
    <name evidence="2" type="ORF">mPipKuh1_011874</name>
</gene>
<accession>A0A7J7VVU6</accession>
<dbReference type="AlphaFoldDB" id="A0A7J7VVU6"/>
<name>A0A7J7VVU6_PIPKU</name>
<sequence length="118" mass="12637">MGWANSHAACQTELPPFHPVIQDWLRCPADVQAVPGKEAALSPAPHGDSMRGEGEGTGGVHVQNAESPRVNQCHLAFLRDLAVPRETCLSITGKREPLRLLPAHTLHPAQQLWGQGGG</sequence>
<dbReference type="EMBL" id="JACAGB010000013">
    <property type="protein sequence ID" value="KAF6329101.1"/>
    <property type="molecule type" value="Genomic_DNA"/>
</dbReference>
<feature type="region of interest" description="Disordered" evidence="1">
    <location>
        <begin position="37"/>
        <end position="63"/>
    </location>
</feature>
<comment type="caution">
    <text evidence="2">The sequence shown here is derived from an EMBL/GenBank/DDBJ whole genome shotgun (WGS) entry which is preliminary data.</text>
</comment>
<evidence type="ECO:0000313" key="3">
    <source>
        <dbReference type="Proteomes" id="UP000558488"/>
    </source>
</evidence>
<keyword evidence="3" id="KW-1185">Reference proteome</keyword>
<proteinExistence type="predicted"/>
<protein>
    <submittedName>
        <fullName evidence="2">Metastasis associated 1 family member 3</fullName>
    </submittedName>
</protein>
<reference evidence="2 3" key="1">
    <citation type="journal article" date="2020" name="Nature">
        <title>Six reference-quality genomes reveal evolution of bat adaptations.</title>
        <authorList>
            <person name="Jebb D."/>
            <person name="Huang Z."/>
            <person name="Pippel M."/>
            <person name="Hughes G.M."/>
            <person name="Lavrichenko K."/>
            <person name="Devanna P."/>
            <person name="Winkler S."/>
            <person name="Jermiin L.S."/>
            <person name="Skirmuntt E.C."/>
            <person name="Katzourakis A."/>
            <person name="Burkitt-Gray L."/>
            <person name="Ray D.A."/>
            <person name="Sullivan K.A.M."/>
            <person name="Roscito J.G."/>
            <person name="Kirilenko B.M."/>
            <person name="Davalos L.M."/>
            <person name="Corthals A.P."/>
            <person name="Power M.L."/>
            <person name="Jones G."/>
            <person name="Ransome R.D."/>
            <person name="Dechmann D.K.N."/>
            <person name="Locatelli A.G."/>
            <person name="Puechmaille S.J."/>
            <person name="Fedrigo O."/>
            <person name="Jarvis E.D."/>
            <person name="Hiller M."/>
            <person name="Vernes S.C."/>
            <person name="Myers E.W."/>
            <person name="Teeling E.C."/>
        </authorList>
    </citation>
    <scope>NUCLEOTIDE SEQUENCE [LARGE SCALE GENOMIC DNA]</scope>
    <source>
        <strain evidence="2">MPipKuh1</strain>
        <tissue evidence="2">Flight muscle</tissue>
    </source>
</reference>